<dbReference type="Proteomes" id="UP000226080">
    <property type="component" value="Unassembled WGS sequence"/>
</dbReference>
<dbReference type="EMBL" id="PCGW01000001">
    <property type="protein sequence ID" value="PHO21660.1"/>
    <property type="molecule type" value="Genomic_DNA"/>
</dbReference>
<dbReference type="GO" id="GO:0006402">
    <property type="term" value="P:mRNA catabolic process"/>
    <property type="evidence" value="ECO:0007669"/>
    <property type="project" value="TreeGrafter"/>
</dbReference>
<accession>A0A142FYJ4</accession>
<dbReference type="RefSeq" id="WP_005541123.1">
    <property type="nucleotide sequence ID" value="NZ_CP012959.1"/>
</dbReference>
<evidence type="ECO:0000313" key="2">
    <source>
        <dbReference type="EMBL" id="PHO21660.1"/>
    </source>
</evidence>
<sequence length="115" mass="12629">MYIPERGDIVRICLNPVVGNEIQGEQRPVLVISPKRFNQYGLILVCPITQGEASISRKGGFYVSLMGYGLDTLGGVVANQSGTLDWRNRAIKKVETAPIELVQEVQDIITAIVND</sequence>
<evidence type="ECO:0000313" key="4">
    <source>
        <dbReference type="Proteomes" id="UP000072236"/>
    </source>
</evidence>
<dbReference type="Proteomes" id="UP000323012">
    <property type="component" value="Unassembled WGS sequence"/>
</dbReference>
<dbReference type="SUPFAM" id="SSF50118">
    <property type="entry name" value="Cell growth inhibitor/plasmid maintenance toxic component"/>
    <property type="match status" value="1"/>
</dbReference>
<dbReference type="GO" id="GO:0003677">
    <property type="term" value="F:DNA binding"/>
    <property type="evidence" value="ECO:0007669"/>
    <property type="project" value="InterPro"/>
</dbReference>
<dbReference type="EMBL" id="VSED01000002">
    <property type="protein sequence ID" value="TYA39916.1"/>
    <property type="molecule type" value="Genomic_DNA"/>
</dbReference>
<proteinExistence type="predicted"/>
<dbReference type="eggNOG" id="COG2337">
    <property type="taxonomic scope" value="Bacteria"/>
</dbReference>
<protein>
    <submittedName>
        <fullName evidence="3">Growth inhibitor PemK</fullName>
    </submittedName>
</protein>
<reference evidence="1 4" key="1">
    <citation type="submission" date="2015-10" db="EMBL/GenBank/DDBJ databases">
        <title>Tn-seq of a polymicrobial infection.</title>
        <authorList>
            <person name="Stacy A."/>
            <person name="Rumbaugh K.P."/>
            <person name="Whiteley M."/>
        </authorList>
    </citation>
    <scope>NUCLEOTIDE SEQUENCE [LARGE SCALE GENOMIC DNA]</scope>
    <source>
        <strain evidence="1 4">624</strain>
    </source>
</reference>
<organism evidence="3 6">
    <name type="scientific">Aggregatibacter actinomycetemcomitans</name>
    <name type="common">Actinobacillus actinomycetemcomitans</name>
    <name type="synonym">Haemophilus actinomycetemcomitans</name>
    <dbReference type="NCBI Taxonomy" id="714"/>
    <lineage>
        <taxon>Bacteria</taxon>
        <taxon>Pseudomonadati</taxon>
        <taxon>Pseudomonadota</taxon>
        <taxon>Gammaproteobacteria</taxon>
        <taxon>Pasteurellales</taxon>
        <taxon>Pasteurellaceae</taxon>
        <taxon>Aggregatibacter</taxon>
    </lineage>
</organism>
<dbReference type="Gene3D" id="2.30.30.110">
    <property type="match status" value="1"/>
</dbReference>
<dbReference type="GO" id="GO:0016075">
    <property type="term" value="P:rRNA catabolic process"/>
    <property type="evidence" value="ECO:0007669"/>
    <property type="project" value="TreeGrafter"/>
</dbReference>
<reference evidence="2 5" key="2">
    <citation type="submission" date="2017-10" db="EMBL/GenBank/DDBJ databases">
        <title>Draft genome sequences of Aggregatibacter actinomycetemcomitans strains 310a and 310b.</title>
        <authorList>
            <person name="May A.C."/>
            <person name="Ohta H."/>
            <person name="Maeda H."/>
            <person name="Kokeguchi S."/>
            <person name="Cugini C."/>
        </authorList>
    </citation>
    <scope>NUCLEOTIDE SEQUENCE [LARGE SCALE GENOMIC DNA]</scope>
    <source>
        <strain evidence="2 5">310b</strain>
    </source>
</reference>
<evidence type="ECO:0000313" key="5">
    <source>
        <dbReference type="Proteomes" id="UP000226080"/>
    </source>
</evidence>
<dbReference type="KEGG" id="aact:ACT75_02535"/>
<evidence type="ECO:0000313" key="1">
    <source>
        <dbReference type="EMBL" id="AMQ93474.1"/>
    </source>
</evidence>
<dbReference type="Pfam" id="PF02452">
    <property type="entry name" value="PemK_toxin"/>
    <property type="match status" value="1"/>
</dbReference>
<keyword evidence="5" id="KW-1185">Reference proteome</keyword>
<dbReference type="OrthoDB" id="9808744at2"/>
<gene>
    <name evidence="1" type="ORF">ACT75_02535</name>
    <name evidence="2" type="ORF">CQR80_00775</name>
    <name evidence="3" type="ORF">FXB79_01585</name>
</gene>
<evidence type="ECO:0000313" key="6">
    <source>
        <dbReference type="Proteomes" id="UP000323012"/>
    </source>
</evidence>
<reference evidence="3 6" key="3">
    <citation type="submission" date="2019-08" db="EMBL/GenBank/DDBJ databases">
        <title>Whole genome sequencing of Aggregatibacter actinomycetemcomitans cultured from blood stream infections in Denmark reveals a novel phylogenetic lineage expressing serotype a membrane O polysaccharide.</title>
        <authorList>
            <person name="Nedergaard S."/>
            <person name="Kobel C.M."/>
            <person name="Nielsen M.B."/>
            <person name="Moeller R.T."/>
            <person name="Jensen A.B."/>
            <person name="Noerskov-Lauritsen N."/>
        </authorList>
    </citation>
    <scope>NUCLEOTIDE SEQUENCE [LARGE SCALE GENOMIC DNA]</scope>
    <source>
        <strain evidence="3 6">PN_563</strain>
    </source>
</reference>
<dbReference type="InterPro" id="IPR011067">
    <property type="entry name" value="Plasmid_toxin/cell-grow_inhib"/>
</dbReference>
<dbReference type="Proteomes" id="UP000072236">
    <property type="component" value="Chromosome"/>
</dbReference>
<dbReference type="SMR" id="A0A142FYJ4"/>
<evidence type="ECO:0000313" key="3">
    <source>
        <dbReference type="EMBL" id="TYA39916.1"/>
    </source>
</evidence>
<dbReference type="EMBL" id="CP012959">
    <property type="protein sequence ID" value="AMQ93474.1"/>
    <property type="molecule type" value="Genomic_DNA"/>
</dbReference>
<dbReference type="PANTHER" id="PTHR33988:SF3">
    <property type="entry name" value="ENDORIBONUCLEASE TOXIN CHPB-RELATED"/>
    <property type="match status" value="1"/>
</dbReference>
<dbReference type="InterPro" id="IPR003477">
    <property type="entry name" value="PemK-like"/>
</dbReference>
<dbReference type="AlphaFoldDB" id="A0A142FYJ4"/>
<dbReference type="GO" id="GO:0004521">
    <property type="term" value="F:RNA endonuclease activity"/>
    <property type="evidence" value="ECO:0007669"/>
    <property type="project" value="TreeGrafter"/>
</dbReference>
<dbReference type="PANTHER" id="PTHR33988">
    <property type="entry name" value="ENDORIBONUCLEASE MAZF-RELATED"/>
    <property type="match status" value="1"/>
</dbReference>
<name>A0A142FYJ4_AGGAC</name>